<keyword evidence="3" id="KW-1185">Reference proteome</keyword>
<proteinExistence type="predicted"/>
<evidence type="ECO:0000313" key="2">
    <source>
        <dbReference type="EMBL" id="KAK8081111.1"/>
    </source>
</evidence>
<evidence type="ECO:0000313" key="3">
    <source>
        <dbReference type="Proteomes" id="UP001433268"/>
    </source>
</evidence>
<dbReference type="EMBL" id="JAQQWN010000006">
    <property type="protein sequence ID" value="KAK8081111.1"/>
    <property type="molecule type" value="Genomic_DNA"/>
</dbReference>
<comment type="caution">
    <text evidence="2">The sequence shown here is derived from an EMBL/GenBank/DDBJ whole genome shotgun (WGS) entry which is preliminary data.</text>
</comment>
<dbReference type="Proteomes" id="UP001433268">
    <property type="component" value="Unassembled WGS sequence"/>
</dbReference>
<organism evidence="2 3">
    <name type="scientific">Apiospora hydei</name>
    <dbReference type="NCBI Taxonomy" id="1337664"/>
    <lineage>
        <taxon>Eukaryota</taxon>
        <taxon>Fungi</taxon>
        <taxon>Dikarya</taxon>
        <taxon>Ascomycota</taxon>
        <taxon>Pezizomycotina</taxon>
        <taxon>Sordariomycetes</taxon>
        <taxon>Xylariomycetidae</taxon>
        <taxon>Amphisphaeriales</taxon>
        <taxon>Apiosporaceae</taxon>
        <taxon>Apiospora</taxon>
    </lineage>
</organism>
<feature type="region of interest" description="Disordered" evidence="1">
    <location>
        <begin position="259"/>
        <end position="300"/>
    </location>
</feature>
<accession>A0ABR1WF17</accession>
<protein>
    <submittedName>
        <fullName evidence="2">Uncharacterized protein</fullName>
    </submittedName>
</protein>
<feature type="compositionally biased region" description="Basic and acidic residues" evidence="1">
    <location>
        <begin position="136"/>
        <end position="152"/>
    </location>
</feature>
<reference evidence="2 3" key="1">
    <citation type="submission" date="2023-01" db="EMBL/GenBank/DDBJ databases">
        <title>Analysis of 21 Apiospora genomes using comparative genomics revels a genus with tremendous synthesis potential of carbohydrate active enzymes and secondary metabolites.</title>
        <authorList>
            <person name="Sorensen T."/>
        </authorList>
    </citation>
    <scope>NUCLEOTIDE SEQUENCE [LARGE SCALE GENOMIC DNA]</scope>
    <source>
        <strain evidence="2 3">CBS 114990</strain>
    </source>
</reference>
<dbReference type="RefSeq" id="XP_066668586.1">
    <property type="nucleotide sequence ID" value="XM_066813244.1"/>
</dbReference>
<gene>
    <name evidence="2" type="ORF">PG997_008929</name>
</gene>
<feature type="region of interest" description="Disordered" evidence="1">
    <location>
        <begin position="1"/>
        <end position="57"/>
    </location>
</feature>
<feature type="compositionally biased region" description="Polar residues" evidence="1">
    <location>
        <begin position="1"/>
        <end position="18"/>
    </location>
</feature>
<feature type="region of interest" description="Disordered" evidence="1">
    <location>
        <begin position="117"/>
        <end position="213"/>
    </location>
</feature>
<dbReference type="GeneID" id="92046304"/>
<sequence>MDGNSKQQHDSPQPNQYAPTPPLHFRHTQIQSELKGLQQAAAPQGLPGNCIDTSPKENQHIEQRAVASECPGCGAILLLKRSANKPSHLAGGGVAQYDGVSRPNQQCNACRLVNNSHRQRRSFSSPAGMEPGTTNEKFKFEDTDANDEKGIEEGGEEEMPVSLRKKSNSSSSPRTVIGKTKEFKFADTDVDNEEPPLAGATQGGGAKTPIASLPVANPDPGIVAVVTTYKEKEEASKLMTSPSAEALATETAREPVHIPLHLRGGGGQQSHSRPNTTAANTTAASTSSSSSATTSTPSNAEDEAWWNIPYKSTMPIPKSFFQAARQYLLGIRTADQLAQNHGVPINFFAPALEHGVVVFVGLAIPGLQPVLRSEEAKNTGRATVPKAAESFFLERVVAENPGFAVLVRDQGMRGRFMEGLGQYTQTVRF</sequence>
<feature type="compositionally biased region" description="Low complexity" evidence="1">
    <location>
        <begin position="274"/>
        <end position="299"/>
    </location>
</feature>
<evidence type="ECO:0000256" key="1">
    <source>
        <dbReference type="SAM" id="MobiDB-lite"/>
    </source>
</evidence>
<name>A0ABR1WF17_9PEZI</name>